<reference evidence="1" key="1">
    <citation type="journal article" date="2013" name="Nat. Commun.">
        <title>Whole-genome sequencing of Oryza brachyantha reveals mechanisms underlying Oryza genome evolution.</title>
        <authorList>
            <person name="Chen J."/>
            <person name="Huang Q."/>
            <person name="Gao D."/>
            <person name="Wang J."/>
            <person name="Lang Y."/>
            <person name="Liu T."/>
            <person name="Li B."/>
            <person name="Bai Z."/>
            <person name="Luis Goicoechea J."/>
            <person name="Liang C."/>
            <person name="Chen C."/>
            <person name="Zhang W."/>
            <person name="Sun S."/>
            <person name="Liao Y."/>
            <person name="Zhang X."/>
            <person name="Yang L."/>
            <person name="Song C."/>
            <person name="Wang M."/>
            <person name="Shi J."/>
            <person name="Liu G."/>
            <person name="Liu J."/>
            <person name="Zhou H."/>
            <person name="Zhou W."/>
            <person name="Yu Q."/>
            <person name="An N."/>
            <person name="Chen Y."/>
            <person name="Cai Q."/>
            <person name="Wang B."/>
            <person name="Liu B."/>
            <person name="Min J."/>
            <person name="Huang Y."/>
            <person name="Wu H."/>
            <person name="Li Z."/>
            <person name="Zhang Y."/>
            <person name="Yin Y."/>
            <person name="Song W."/>
            <person name="Jiang J."/>
            <person name="Jackson S.A."/>
            <person name="Wing R.A."/>
            <person name="Wang J."/>
            <person name="Chen M."/>
        </authorList>
    </citation>
    <scope>NUCLEOTIDE SEQUENCE [LARGE SCALE GENOMIC DNA]</scope>
    <source>
        <strain evidence="1">cv. IRGC 101232</strain>
    </source>
</reference>
<organism evidence="1">
    <name type="scientific">Oryza brachyantha</name>
    <name type="common">malo sina</name>
    <dbReference type="NCBI Taxonomy" id="4533"/>
    <lineage>
        <taxon>Eukaryota</taxon>
        <taxon>Viridiplantae</taxon>
        <taxon>Streptophyta</taxon>
        <taxon>Embryophyta</taxon>
        <taxon>Tracheophyta</taxon>
        <taxon>Spermatophyta</taxon>
        <taxon>Magnoliopsida</taxon>
        <taxon>Liliopsida</taxon>
        <taxon>Poales</taxon>
        <taxon>Poaceae</taxon>
        <taxon>BOP clade</taxon>
        <taxon>Oryzoideae</taxon>
        <taxon>Oryzeae</taxon>
        <taxon>Oryzinae</taxon>
        <taxon>Oryza</taxon>
    </lineage>
</organism>
<proteinExistence type="predicted"/>
<evidence type="ECO:0000313" key="1">
    <source>
        <dbReference type="EnsemblPlants" id="OB12G14690.1"/>
    </source>
</evidence>
<dbReference type="HOGENOM" id="CLU_1930768_0_0_1"/>
<dbReference type="Gramene" id="OB12G14690.1">
    <property type="protein sequence ID" value="OB12G14690.1"/>
    <property type="gene ID" value="OB12G14690"/>
</dbReference>
<evidence type="ECO:0000313" key="2">
    <source>
        <dbReference type="Proteomes" id="UP000006038"/>
    </source>
</evidence>
<dbReference type="AlphaFoldDB" id="J3NBW1"/>
<keyword evidence="2" id="KW-1185">Reference proteome</keyword>
<name>J3NBW1_ORYBR</name>
<protein>
    <submittedName>
        <fullName evidence="1">Uncharacterized protein</fullName>
    </submittedName>
</protein>
<sequence length="131" mass="14594">MGMRIVLNCCGYMGNPTGKVYPSGYGYGEIFVPVTDIGILMDREERDTGDTERRLLTGCRLEEGVFLSYNALQPGEENSVRFVISLLTWLCLDDVDPLFAGLQLIIILALRDTCVILSDDKDVTVIKKVIK</sequence>
<accession>J3NBW1</accession>
<dbReference type="Proteomes" id="UP000006038">
    <property type="component" value="Chromosome 12"/>
</dbReference>
<dbReference type="EnsemblPlants" id="OB12G14690.1">
    <property type="protein sequence ID" value="OB12G14690.1"/>
    <property type="gene ID" value="OB12G14690"/>
</dbReference>
<reference evidence="1" key="2">
    <citation type="submission" date="2013-04" db="UniProtKB">
        <authorList>
            <consortium name="EnsemblPlants"/>
        </authorList>
    </citation>
    <scope>IDENTIFICATION</scope>
</reference>